<dbReference type="Pfam" id="PF00642">
    <property type="entry name" value="zf-CCCH"/>
    <property type="match status" value="1"/>
</dbReference>
<protein>
    <submittedName>
        <fullName evidence="8">RING finger protein 113A</fullName>
    </submittedName>
</protein>
<dbReference type="InterPro" id="IPR027370">
    <property type="entry name" value="Znf-RING_euk"/>
</dbReference>
<dbReference type="AlphaFoldDB" id="A0AAD3CP28"/>
<evidence type="ECO:0000313" key="9">
    <source>
        <dbReference type="Proteomes" id="UP001054902"/>
    </source>
</evidence>
<feature type="compositionally biased region" description="Polar residues" evidence="5">
    <location>
        <begin position="70"/>
        <end position="79"/>
    </location>
</feature>
<dbReference type="SMART" id="SM00356">
    <property type="entry name" value="ZnF_C3H1"/>
    <property type="match status" value="1"/>
</dbReference>
<organism evidence="8 9">
    <name type="scientific">Chaetoceros tenuissimus</name>
    <dbReference type="NCBI Taxonomy" id="426638"/>
    <lineage>
        <taxon>Eukaryota</taxon>
        <taxon>Sar</taxon>
        <taxon>Stramenopiles</taxon>
        <taxon>Ochrophyta</taxon>
        <taxon>Bacillariophyta</taxon>
        <taxon>Coscinodiscophyceae</taxon>
        <taxon>Chaetocerotophycidae</taxon>
        <taxon>Chaetocerotales</taxon>
        <taxon>Chaetocerotaceae</taxon>
        <taxon>Chaetoceros</taxon>
    </lineage>
</organism>
<feature type="compositionally biased region" description="Basic and acidic residues" evidence="5">
    <location>
        <begin position="113"/>
        <end position="123"/>
    </location>
</feature>
<keyword evidence="9" id="KW-1185">Reference proteome</keyword>
<dbReference type="InterPro" id="IPR000571">
    <property type="entry name" value="Znf_CCCH"/>
</dbReference>
<proteinExistence type="predicted"/>
<dbReference type="GO" id="GO:0034247">
    <property type="term" value="P:snoRNA splicing"/>
    <property type="evidence" value="ECO:0007669"/>
    <property type="project" value="TreeGrafter"/>
</dbReference>
<keyword evidence="1 4" id="KW-0479">Metal-binding</keyword>
<feature type="domain" description="C3H1-type" evidence="7">
    <location>
        <begin position="146"/>
        <end position="174"/>
    </location>
</feature>
<dbReference type="PROSITE" id="PS00518">
    <property type="entry name" value="ZF_RING_1"/>
    <property type="match status" value="1"/>
</dbReference>
<evidence type="ECO:0000259" key="6">
    <source>
        <dbReference type="PROSITE" id="PS50089"/>
    </source>
</evidence>
<keyword evidence="3 4" id="KW-0862">Zinc</keyword>
<dbReference type="InterPro" id="IPR039971">
    <property type="entry name" value="CWC24-like"/>
</dbReference>
<dbReference type="InterPro" id="IPR036855">
    <property type="entry name" value="Znf_CCCH_sf"/>
</dbReference>
<evidence type="ECO:0000259" key="7">
    <source>
        <dbReference type="PROSITE" id="PS50103"/>
    </source>
</evidence>
<dbReference type="PANTHER" id="PTHR12930">
    <property type="entry name" value="ZINC FINGER PROTEIN 183"/>
    <property type="match status" value="1"/>
</dbReference>
<dbReference type="Pfam" id="PF13445">
    <property type="entry name" value="zf-RING_UBOX"/>
    <property type="match status" value="1"/>
</dbReference>
<dbReference type="PROSITE" id="PS50089">
    <property type="entry name" value="ZF_RING_2"/>
    <property type="match status" value="1"/>
</dbReference>
<dbReference type="GO" id="GO:0005684">
    <property type="term" value="C:U2-type spliceosomal complex"/>
    <property type="evidence" value="ECO:0007669"/>
    <property type="project" value="TreeGrafter"/>
</dbReference>
<dbReference type="Proteomes" id="UP001054902">
    <property type="component" value="Unassembled WGS sequence"/>
</dbReference>
<dbReference type="PANTHER" id="PTHR12930:SF0">
    <property type="entry name" value="RING FINGER PROTEIN 113B"/>
    <property type="match status" value="1"/>
</dbReference>
<evidence type="ECO:0000256" key="3">
    <source>
        <dbReference type="ARBA" id="ARBA00022833"/>
    </source>
</evidence>
<dbReference type="SUPFAM" id="SSF57850">
    <property type="entry name" value="RING/U-box"/>
    <property type="match status" value="1"/>
</dbReference>
<keyword evidence="2 4" id="KW-0863">Zinc-finger</keyword>
<dbReference type="InterPro" id="IPR013083">
    <property type="entry name" value="Znf_RING/FYVE/PHD"/>
</dbReference>
<dbReference type="InterPro" id="IPR017907">
    <property type="entry name" value="Znf_RING_CS"/>
</dbReference>
<feature type="zinc finger region" description="C3H1-type" evidence="4">
    <location>
        <begin position="146"/>
        <end position="174"/>
    </location>
</feature>
<feature type="compositionally biased region" description="Basic residues" evidence="5">
    <location>
        <begin position="1"/>
        <end position="17"/>
    </location>
</feature>
<feature type="domain" description="RING-type" evidence="6">
    <location>
        <begin position="229"/>
        <end position="276"/>
    </location>
</feature>
<comment type="caution">
    <text evidence="8">The sequence shown here is derived from an EMBL/GenBank/DDBJ whole genome shotgun (WGS) entry which is preliminary data.</text>
</comment>
<dbReference type="EMBL" id="BLLK01000038">
    <property type="protein sequence ID" value="GFH49542.1"/>
    <property type="molecule type" value="Genomic_DNA"/>
</dbReference>
<dbReference type="SUPFAM" id="SSF90229">
    <property type="entry name" value="CCCH zinc finger"/>
    <property type="match status" value="1"/>
</dbReference>
<dbReference type="CDD" id="cd16539">
    <property type="entry name" value="RING-HC_RNF113A_B"/>
    <property type="match status" value="1"/>
</dbReference>
<gene>
    <name evidence="8" type="ORF">CTEN210_06018</name>
</gene>
<feature type="compositionally biased region" description="Basic and acidic residues" evidence="5">
    <location>
        <begin position="80"/>
        <end position="100"/>
    </location>
</feature>
<name>A0AAD3CP28_9STRA</name>
<accession>A0AAD3CP28</accession>
<evidence type="ECO:0000256" key="4">
    <source>
        <dbReference type="PROSITE-ProRule" id="PRU00723"/>
    </source>
</evidence>
<dbReference type="Gene3D" id="3.30.40.10">
    <property type="entry name" value="Zinc/RING finger domain, C3HC4 (zinc finger)"/>
    <property type="match status" value="1"/>
</dbReference>
<sequence>MFRKVKKNPKAKFRARKREQDDDDDNENKRQKNEEEETSTSALLEHAKSEQIQKNKGGLKTSSSSKSKSVVFQQYTSSEKPSDKDLATRTAQHHPEEKGNSLETQNDDEEEDQDKKLYKGNKETRNKFLAGPLKAPTFVRTTSRFDYQPDICKDYKDTGFCGFGDSCIYLHDRGNSLSGWQLEEEYEKKKKAEQEKKEREMDMFCKEIEGKDTSTVETNIGSDGLPFACYLCREPFTDPIVTTCFHYFCQKCIMANVKENNENSTTASTSSACPICGKDTHGVFNYPNKLYQKRRRMGCDTWEEFAEKSANK</sequence>
<feature type="region of interest" description="Disordered" evidence="5">
    <location>
        <begin position="1"/>
        <end position="123"/>
    </location>
</feature>
<evidence type="ECO:0000256" key="1">
    <source>
        <dbReference type="ARBA" id="ARBA00022723"/>
    </source>
</evidence>
<dbReference type="InterPro" id="IPR001841">
    <property type="entry name" value="Znf_RING"/>
</dbReference>
<dbReference type="SMART" id="SM00184">
    <property type="entry name" value="RING"/>
    <property type="match status" value="1"/>
</dbReference>
<reference evidence="8 9" key="1">
    <citation type="journal article" date="2021" name="Sci. Rep.">
        <title>The genome of the diatom Chaetoceros tenuissimus carries an ancient integrated fragment of an extant virus.</title>
        <authorList>
            <person name="Hongo Y."/>
            <person name="Kimura K."/>
            <person name="Takaki Y."/>
            <person name="Yoshida Y."/>
            <person name="Baba S."/>
            <person name="Kobayashi G."/>
            <person name="Nagasaki K."/>
            <person name="Hano T."/>
            <person name="Tomaru Y."/>
        </authorList>
    </citation>
    <scope>NUCLEOTIDE SEQUENCE [LARGE SCALE GENOMIC DNA]</scope>
    <source>
        <strain evidence="8 9">NIES-3715</strain>
    </source>
</reference>
<dbReference type="GO" id="GO:0008270">
    <property type="term" value="F:zinc ion binding"/>
    <property type="evidence" value="ECO:0007669"/>
    <property type="project" value="UniProtKB-KW"/>
</dbReference>
<dbReference type="PROSITE" id="PS50103">
    <property type="entry name" value="ZF_C3H1"/>
    <property type="match status" value="1"/>
</dbReference>
<evidence type="ECO:0000256" key="2">
    <source>
        <dbReference type="ARBA" id="ARBA00022771"/>
    </source>
</evidence>
<evidence type="ECO:0000313" key="8">
    <source>
        <dbReference type="EMBL" id="GFH49542.1"/>
    </source>
</evidence>
<evidence type="ECO:0000256" key="5">
    <source>
        <dbReference type="SAM" id="MobiDB-lite"/>
    </source>
</evidence>